<sequence length="450" mass="48143">MTQEHPDASGPQSPTPAGSTRKRKIGFVAVGGVAILLAVVGIVQRHTQYVNLAHETAHNAIPSVQVIFPQPGPDERTLSLPANIAAWYQAPIYAQVSGYVKMWYKDFGAKVKAGDVLAEIDTPGLDAQFAAAKANLNVALARYKLAQITAKRWKALQGTQAVSQQEVDVQAANAEAQKAEVEAAQHDVERYAALEAFKKIVAPFDGVVTSRLADVGDYVNAGRGDVDAHGNATELFSVADVHAMRVFVAVPQDYADIISPRLEADLSIPQYPERTFRAHFLATASAFNASTRTVTTELTLDNKSGELWPNSYATATFHAPGDTDELILPLGAIVFRAEGTQVALVDDTNHVHLVSVTLGTNFGTTVQILRGVKKTDRVINNPSAGLLDGQEVRIVKGTPGYNMPSIPPAAKKQEPQKPVPPTKSSELEEGDDTRAMPDDSADASEAGARP</sequence>
<dbReference type="EMBL" id="LYUD01000099">
    <property type="protein sequence ID" value="OAZ72789.1"/>
    <property type="molecule type" value="Genomic_DNA"/>
</dbReference>
<evidence type="ECO:0000256" key="2">
    <source>
        <dbReference type="SAM" id="Coils"/>
    </source>
</evidence>
<dbReference type="GO" id="GO:0015562">
    <property type="term" value="F:efflux transmembrane transporter activity"/>
    <property type="evidence" value="ECO:0007669"/>
    <property type="project" value="TreeGrafter"/>
</dbReference>
<dbReference type="RefSeq" id="WP_003628223.1">
    <property type="nucleotide sequence ID" value="NZ_LYUD01000099.1"/>
</dbReference>
<feature type="domain" description="CusB-like beta-barrel" evidence="7">
    <location>
        <begin position="248"/>
        <end position="319"/>
    </location>
</feature>
<feature type="domain" description="Multidrug resistance protein MdtA-like alpha-helical hairpin" evidence="5">
    <location>
        <begin position="130"/>
        <end position="189"/>
    </location>
</feature>
<feature type="domain" description="Multidrug resistance protein MdtA-like barrel-sandwich hybrid" evidence="6">
    <location>
        <begin position="90"/>
        <end position="223"/>
    </location>
</feature>
<dbReference type="eggNOG" id="COG0845">
    <property type="taxonomic scope" value="Bacteria"/>
</dbReference>
<dbReference type="GO" id="GO:1990281">
    <property type="term" value="C:efflux pump complex"/>
    <property type="evidence" value="ECO:0007669"/>
    <property type="project" value="TreeGrafter"/>
</dbReference>
<dbReference type="Gene3D" id="1.10.287.470">
    <property type="entry name" value="Helix hairpin bin"/>
    <property type="match status" value="1"/>
</dbReference>
<dbReference type="SUPFAM" id="SSF111369">
    <property type="entry name" value="HlyD-like secretion proteins"/>
    <property type="match status" value="1"/>
</dbReference>
<dbReference type="InterPro" id="IPR058624">
    <property type="entry name" value="MdtA-like_HH"/>
</dbReference>
<evidence type="ECO:0000256" key="3">
    <source>
        <dbReference type="SAM" id="MobiDB-lite"/>
    </source>
</evidence>
<dbReference type="Gene3D" id="2.40.50.100">
    <property type="match status" value="1"/>
</dbReference>
<evidence type="ECO:0000259" key="7">
    <source>
        <dbReference type="Pfam" id="PF25954"/>
    </source>
</evidence>
<proteinExistence type="inferred from homology"/>
<dbReference type="PANTHER" id="PTHR30469:SF37">
    <property type="entry name" value="RAGD PROTEIN"/>
    <property type="match status" value="1"/>
</dbReference>
<evidence type="ECO:0000256" key="4">
    <source>
        <dbReference type="SAM" id="Phobius"/>
    </source>
</evidence>
<evidence type="ECO:0000259" key="5">
    <source>
        <dbReference type="Pfam" id="PF25876"/>
    </source>
</evidence>
<dbReference type="NCBIfam" id="TIGR01730">
    <property type="entry name" value="RND_mfp"/>
    <property type="match status" value="1"/>
</dbReference>
<dbReference type="Gene3D" id="2.40.420.20">
    <property type="match status" value="1"/>
</dbReference>
<keyword evidence="4" id="KW-0812">Transmembrane</keyword>
<accession>A0A1A0DCD5</accession>
<organism evidence="8 9">
    <name type="scientific">Acetobacter pasteurianus</name>
    <name type="common">Acetobacter turbidans</name>
    <dbReference type="NCBI Taxonomy" id="438"/>
    <lineage>
        <taxon>Bacteria</taxon>
        <taxon>Pseudomonadati</taxon>
        <taxon>Pseudomonadota</taxon>
        <taxon>Alphaproteobacteria</taxon>
        <taxon>Acetobacterales</taxon>
        <taxon>Acetobacteraceae</taxon>
        <taxon>Acetobacter</taxon>
    </lineage>
</organism>
<evidence type="ECO:0000313" key="9">
    <source>
        <dbReference type="Proteomes" id="UP000093796"/>
    </source>
</evidence>
<feature type="region of interest" description="Disordered" evidence="3">
    <location>
        <begin position="1"/>
        <end position="20"/>
    </location>
</feature>
<reference evidence="8 9" key="1">
    <citation type="submission" date="2016-05" db="EMBL/GenBank/DDBJ databases">
        <title>Genome sequencing of Acetobacter pasteurianus strain SRCM100623.</title>
        <authorList>
            <person name="Song Y.R."/>
        </authorList>
    </citation>
    <scope>NUCLEOTIDE SEQUENCE [LARGE SCALE GENOMIC DNA]</scope>
    <source>
        <strain evidence="8 9">SRCM100623</strain>
    </source>
</reference>
<feature type="transmembrane region" description="Helical" evidence="4">
    <location>
        <begin position="25"/>
        <end position="43"/>
    </location>
</feature>
<dbReference type="Pfam" id="PF25876">
    <property type="entry name" value="HH_MFP_RND"/>
    <property type="match status" value="1"/>
</dbReference>
<gene>
    <name evidence="8" type="ORF">SRCM100623_01332</name>
</gene>
<comment type="similarity">
    <text evidence="1">Belongs to the membrane fusion protein (MFP) (TC 8.A.1) family.</text>
</comment>
<protein>
    <submittedName>
        <fullName evidence="8">Multidrug resistance protein MdtA</fullName>
    </submittedName>
</protein>
<dbReference type="InterPro" id="IPR058625">
    <property type="entry name" value="MdtA-like_BSH"/>
</dbReference>
<dbReference type="InterPro" id="IPR006143">
    <property type="entry name" value="RND_pump_MFP"/>
</dbReference>
<feature type="region of interest" description="Disordered" evidence="3">
    <location>
        <begin position="398"/>
        <end position="450"/>
    </location>
</feature>
<dbReference type="Pfam" id="PF25954">
    <property type="entry name" value="Beta-barrel_RND_2"/>
    <property type="match status" value="1"/>
</dbReference>
<keyword evidence="2" id="KW-0175">Coiled coil</keyword>
<keyword evidence="4" id="KW-1133">Transmembrane helix</keyword>
<keyword evidence="4" id="KW-0472">Membrane</keyword>
<dbReference type="PANTHER" id="PTHR30469">
    <property type="entry name" value="MULTIDRUG RESISTANCE PROTEIN MDTA"/>
    <property type="match status" value="1"/>
</dbReference>
<evidence type="ECO:0000259" key="6">
    <source>
        <dbReference type="Pfam" id="PF25917"/>
    </source>
</evidence>
<evidence type="ECO:0000313" key="8">
    <source>
        <dbReference type="EMBL" id="OAZ72789.1"/>
    </source>
</evidence>
<evidence type="ECO:0000256" key="1">
    <source>
        <dbReference type="ARBA" id="ARBA00009477"/>
    </source>
</evidence>
<dbReference type="Pfam" id="PF25917">
    <property type="entry name" value="BSH_RND"/>
    <property type="match status" value="1"/>
</dbReference>
<dbReference type="AlphaFoldDB" id="A0A1A0DCD5"/>
<dbReference type="InterPro" id="IPR058792">
    <property type="entry name" value="Beta-barrel_RND_2"/>
</dbReference>
<dbReference type="OrthoDB" id="9806939at2"/>
<feature type="coiled-coil region" evidence="2">
    <location>
        <begin position="162"/>
        <end position="194"/>
    </location>
</feature>
<dbReference type="PATRIC" id="fig|438.15.peg.1511"/>
<comment type="caution">
    <text evidence="8">The sequence shown here is derived from an EMBL/GenBank/DDBJ whole genome shotgun (WGS) entry which is preliminary data.</text>
</comment>
<name>A0A1A0DCD5_ACEPA</name>
<dbReference type="Proteomes" id="UP000093796">
    <property type="component" value="Unassembled WGS sequence"/>
</dbReference>
<dbReference type="Gene3D" id="2.40.30.170">
    <property type="match status" value="1"/>
</dbReference>